<dbReference type="Gene3D" id="3.30.420.370">
    <property type="match status" value="1"/>
</dbReference>
<evidence type="ECO:0000259" key="12">
    <source>
        <dbReference type="Pfam" id="PF12693"/>
    </source>
</evidence>
<dbReference type="Proteomes" id="UP000478837">
    <property type="component" value="Unassembled WGS sequence"/>
</dbReference>
<evidence type="ECO:0000313" key="14">
    <source>
        <dbReference type="Proteomes" id="UP000478837"/>
    </source>
</evidence>
<comment type="caution">
    <text evidence="13">The sequence shown here is derived from an EMBL/GenBank/DDBJ whole genome shotgun (WGS) entry which is preliminary data.</text>
</comment>
<comment type="subcellular location">
    <subcellularLocation>
        <location evidence="1">Cell inner membrane</location>
        <topology evidence="1">Single-pass membrane protein</topology>
    </subcellularLocation>
</comment>
<dbReference type="PIRSF" id="PIRSF015761">
    <property type="entry name" value="Protein_L"/>
    <property type="match status" value="1"/>
</dbReference>
<comment type="similarity">
    <text evidence="2 10">Belongs to the GSP L family.</text>
</comment>
<evidence type="ECO:0000256" key="1">
    <source>
        <dbReference type="ARBA" id="ARBA00004377"/>
    </source>
</evidence>
<dbReference type="AlphaFoldDB" id="A0A6L9MSV2"/>
<gene>
    <name evidence="13" type="primary">gspL</name>
    <name evidence="13" type="ORF">GTW09_07140</name>
</gene>
<feature type="domain" description="GspL cytoplasmic actin-ATPase-like" evidence="11">
    <location>
        <begin position="4"/>
        <end position="237"/>
    </location>
</feature>
<dbReference type="EMBL" id="JAAAWP010000003">
    <property type="protein sequence ID" value="NDW21289.1"/>
    <property type="molecule type" value="Genomic_DNA"/>
</dbReference>
<organism evidence="13 14">
    <name type="scientific">Alteromonas hispanica</name>
    <dbReference type="NCBI Taxonomy" id="315421"/>
    <lineage>
        <taxon>Bacteria</taxon>
        <taxon>Pseudomonadati</taxon>
        <taxon>Pseudomonadota</taxon>
        <taxon>Gammaproteobacteria</taxon>
        <taxon>Alteromonadales</taxon>
        <taxon>Alteromonadaceae</taxon>
        <taxon>Alteromonas/Salinimonas group</taxon>
        <taxon>Alteromonas</taxon>
    </lineage>
</organism>
<keyword evidence="8" id="KW-1133">Transmembrane helix</keyword>
<evidence type="ECO:0000256" key="3">
    <source>
        <dbReference type="ARBA" id="ARBA00022448"/>
    </source>
</evidence>
<keyword evidence="5" id="KW-0997">Cell inner membrane</keyword>
<proteinExistence type="inferred from homology"/>
<dbReference type="InterPro" id="IPR025691">
    <property type="entry name" value="GspL_pp_dom"/>
</dbReference>
<sequence>MEQLLVRLGANKSDPVSWLVYSTTDDDIIASGELENADALSTLNERTGQRTVIALAPSSEILLKWVTLPPRAGRKVIAALPFMLEEELATDISQQFFALGPKIGNEQAVAVVSHEKLQQWQQWLGEAELFCDTIIPDVLAVPHTEDGWSVLTLSEQLLVRQDNFKGIQGEQEWLLPTLAHFTSQHETPVKVTNFAGIDLSNLPNIEETETPLELPMQVLAKEAMTTSFNLCQGEYRIKRKRSSALSQWRVAAVLAVLVLCTSLIDKTVSLYQLKSQNEALRTQISDTVKRGFPNIGAYRDVRRKLQSEMAKLEQSGGNASMLVMLDQLSPAFSATGVKPQTLRFDASRTEIRIQAEGKSFEALEKFKKSVEQAGFLVEQGAINNRDSGVIGTVSIRSTS</sequence>
<reference evidence="13 14" key="1">
    <citation type="submission" date="2020-01" db="EMBL/GenBank/DDBJ databases">
        <title>Genomes of bacteria type strains.</title>
        <authorList>
            <person name="Chen J."/>
            <person name="Zhu S."/>
            <person name="Yang J."/>
        </authorList>
    </citation>
    <scope>NUCLEOTIDE SEQUENCE [LARGE SCALE GENOMIC DNA]</scope>
    <source>
        <strain evidence="13 14">LMG 22958</strain>
    </source>
</reference>
<dbReference type="InterPro" id="IPR043129">
    <property type="entry name" value="ATPase_NBD"/>
</dbReference>
<evidence type="ECO:0000256" key="9">
    <source>
        <dbReference type="ARBA" id="ARBA00023136"/>
    </source>
</evidence>
<dbReference type="GO" id="GO:0005886">
    <property type="term" value="C:plasma membrane"/>
    <property type="evidence" value="ECO:0007669"/>
    <property type="project" value="UniProtKB-SubCell"/>
</dbReference>
<dbReference type="CDD" id="cd24017">
    <property type="entry name" value="ASKHA_T2SSL_N"/>
    <property type="match status" value="1"/>
</dbReference>
<dbReference type="NCBIfam" id="TIGR01709">
    <property type="entry name" value="typeII_sec_gspL"/>
    <property type="match status" value="1"/>
</dbReference>
<dbReference type="Pfam" id="PF12693">
    <property type="entry name" value="GspL_C"/>
    <property type="match status" value="1"/>
</dbReference>
<dbReference type="Gene3D" id="3.30.420.380">
    <property type="match status" value="1"/>
</dbReference>
<keyword evidence="9" id="KW-0472">Membrane</keyword>
<keyword evidence="3 10" id="KW-0813">Transport</keyword>
<dbReference type="RefSeq" id="WP_163111213.1">
    <property type="nucleotide sequence ID" value="NZ_JAAAWP010000003.1"/>
</dbReference>
<evidence type="ECO:0000256" key="5">
    <source>
        <dbReference type="ARBA" id="ARBA00022519"/>
    </source>
</evidence>
<keyword evidence="6" id="KW-0812">Transmembrane</keyword>
<evidence type="ECO:0000313" key="13">
    <source>
        <dbReference type="EMBL" id="NDW21289.1"/>
    </source>
</evidence>
<keyword evidence="14" id="KW-1185">Reference proteome</keyword>
<name>A0A6L9MSV2_9ALTE</name>
<dbReference type="GO" id="GO:0015628">
    <property type="term" value="P:protein secretion by the type II secretion system"/>
    <property type="evidence" value="ECO:0007669"/>
    <property type="project" value="InterPro"/>
</dbReference>
<dbReference type="GO" id="GO:0009276">
    <property type="term" value="C:Gram-negative-bacterium-type cell wall"/>
    <property type="evidence" value="ECO:0007669"/>
    <property type="project" value="InterPro"/>
</dbReference>
<dbReference type="SUPFAM" id="SSF53067">
    <property type="entry name" value="Actin-like ATPase domain"/>
    <property type="match status" value="2"/>
</dbReference>
<evidence type="ECO:0000259" key="11">
    <source>
        <dbReference type="Pfam" id="PF05134"/>
    </source>
</evidence>
<dbReference type="Pfam" id="PF05134">
    <property type="entry name" value="T2SSL"/>
    <property type="match status" value="1"/>
</dbReference>
<dbReference type="GO" id="GO:0015627">
    <property type="term" value="C:type II protein secretion system complex"/>
    <property type="evidence" value="ECO:0007669"/>
    <property type="project" value="InterPro"/>
</dbReference>
<evidence type="ECO:0000256" key="2">
    <source>
        <dbReference type="ARBA" id="ARBA00005318"/>
    </source>
</evidence>
<accession>A0A6L9MSV2</accession>
<evidence type="ECO:0000256" key="10">
    <source>
        <dbReference type="PIRNR" id="PIRNR015761"/>
    </source>
</evidence>
<evidence type="ECO:0000256" key="4">
    <source>
        <dbReference type="ARBA" id="ARBA00022475"/>
    </source>
</evidence>
<feature type="domain" description="GspL periplasmic" evidence="12">
    <location>
        <begin position="243"/>
        <end position="397"/>
    </location>
</feature>
<keyword evidence="4" id="KW-1003">Cell membrane</keyword>
<keyword evidence="7 10" id="KW-0653">Protein transport</keyword>
<evidence type="ECO:0000256" key="8">
    <source>
        <dbReference type="ARBA" id="ARBA00022989"/>
    </source>
</evidence>
<evidence type="ECO:0000256" key="7">
    <source>
        <dbReference type="ARBA" id="ARBA00022927"/>
    </source>
</evidence>
<evidence type="ECO:0000256" key="6">
    <source>
        <dbReference type="ARBA" id="ARBA00022692"/>
    </source>
</evidence>
<dbReference type="InterPro" id="IPR024230">
    <property type="entry name" value="GspL_cyto_dom"/>
</dbReference>
<comment type="function">
    <text evidence="10">Inner membrane component of the type II secretion system required for the energy-dependent secretion of extracellular factors such as proteases and toxins from the periplasm.</text>
</comment>
<protein>
    <recommendedName>
        <fullName evidence="10">Type II secretion system protein L</fullName>
        <shortName evidence="10">T2SS protein L</shortName>
    </recommendedName>
</protein>
<dbReference type="InterPro" id="IPR007812">
    <property type="entry name" value="T2SS_protein-GspL"/>
</dbReference>
<dbReference type="Gene3D" id="3.30.1360.100">
    <property type="entry name" value="General secretion pathway protein M, EpsM"/>
    <property type="match status" value="1"/>
</dbReference>